<proteinExistence type="predicted"/>
<protein>
    <recommendedName>
        <fullName evidence="4">Tetratricopeptide TPR_2 repeat protein</fullName>
    </recommendedName>
</protein>
<dbReference type="eggNOG" id="COG3063">
    <property type="taxonomic scope" value="Bacteria"/>
</dbReference>
<dbReference type="AlphaFoldDB" id="A9B0Q3"/>
<sequence>MNELINQAQAALLSGDLSRARGHLAQVIQQEPLNVLAWLMLSEVVHEPERQRECLQRVLTLEPQNQTAQKRLAALDQPTTVTQAAQPPTPLKLRQPQPIIAPQTPTSATMPPISIISIGLVLLVLLVIAIVVLRGLPETASEQSRVVEGVLLLVSYIRFF</sequence>
<dbReference type="InParanoid" id="A9B0Q3"/>
<keyword evidence="1" id="KW-0472">Membrane</keyword>
<dbReference type="SUPFAM" id="SSF48452">
    <property type="entry name" value="TPR-like"/>
    <property type="match status" value="1"/>
</dbReference>
<dbReference type="Gene3D" id="1.25.40.10">
    <property type="entry name" value="Tetratricopeptide repeat domain"/>
    <property type="match status" value="1"/>
</dbReference>
<evidence type="ECO:0000256" key="1">
    <source>
        <dbReference type="SAM" id="Phobius"/>
    </source>
</evidence>
<keyword evidence="1" id="KW-1133">Transmembrane helix</keyword>
<evidence type="ECO:0008006" key="4">
    <source>
        <dbReference type="Google" id="ProtNLM"/>
    </source>
</evidence>
<gene>
    <name evidence="2" type="ordered locus">Haur_1125</name>
</gene>
<keyword evidence="1" id="KW-0812">Transmembrane</keyword>
<dbReference type="HOGENOM" id="CLU_1649801_0_0_0"/>
<name>A9B0Q3_HERA2</name>
<dbReference type="InterPro" id="IPR011990">
    <property type="entry name" value="TPR-like_helical_dom_sf"/>
</dbReference>
<dbReference type="STRING" id="316274.Haur_1125"/>
<feature type="transmembrane region" description="Helical" evidence="1">
    <location>
        <begin position="113"/>
        <end position="136"/>
    </location>
</feature>
<organism evidence="2 3">
    <name type="scientific">Herpetosiphon aurantiacus (strain ATCC 23779 / DSM 785 / 114-95)</name>
    <dbReference type="NCBI Taxonomy" id="316274"/>
    <lineage>
        <taxon>Bacteria</taxon>
        <taxon>Bacillati</taxon>
        <taxon>Chloroflexota</taxon>
        <taxon>Chloroflexia</taxon>
        <taxon>Herpetosiphonales</taxon>
        <taxon>Herpetosiphonaceae</taxon>
        <taxon>Herpetosiphon</taxon>
    </lineage>
</organism>
<dbReference type="BioCyc" id="HAUR316274:GHYA-1146-MONOMER"/>
<evidence type="ECO:0000313" key="3">
    <source>
        <dbReference type="Proteomes" id="UP000000787"/>
    </source>
</evidence>
<accession>A9B0Q3</accession>
<dbReference type="KEGG" id="hau:Haur_1125"/>
<keyword evidence="3" id="KW-1185">Reference proteome</keyword>
<dbReference type="EMBL" id="CP000875">
    <property type="protein sequence ID" value="ABX03773.1"/>
    <property type="molecule type" value="Genomic_DNA"/>
</dbReference>
<evidence type="ECO:0000313" key="2">
    <source>
        <dbReference type="EMBL" id="ABX03773.1"/>
    </source>
</evidence>
<reference evidence="2 3" key="1">
    <citation type="journal article" date="2011" name="Stand. Genomic Sci.">
        <title>Complete genome sequence of the filamentous gliding predatory bacterium Herpetosiphon aurantiacus type strain (114-95(T)).</title>
        <authorList>
            <person name="Kiss H."/>
            <person name="Nett M."/>
            <person name="Domin N."/>
            <person name="Martin K."/>
            <person name="Maresca J.A."/>
            <person name="Copeland A."/>
            <person name="Lapidus A."/>
            <person name="Lucas S."/>
            <person name="Berry K.W."/>
            <person name="Glavina Del Rio T."/>
            <person name="Dalin E."/>
            <person name="Tice H."/>
            <person name="Pitluck S."/>
            <person name="Richardson P."/>
            <person name="Bruce D."/>
            <person name="Goodwin L."/>
            <person name="Han C."/>
            <person name="Detter J.C."/>
            <person name="Schmutz J."/>
            <person name="Brettin T."/>
            <person name="Land M."/>
            <person name="Hauser L."/>
            <person name="Kyrpides N.C."/>
            <person name="Ivanova N."/>
            <person name="Goker M."/>
            <person name="Woyke T."/>
            <person name="Klenk H.P."/>
            <person name="Bryant D.A."/>
        </authorList>
    </citation>
    <scope>NUCLEOTIDE SEQUENCE [LARGE SCALE GENOMIC DNA]</scope>
    <source>
        <strain evidence="3">ATCC 23779 / DSM 785 / 114-95</strain>
    </source>
</reference>
<dbReference type="Proteomes" id="UP000000787">
    <property type="component" value="Chromosome"/>
</dbReference>